<comment type="caution">
    <text evidence="1">The sequence shown here is derived from an EMBL/GenBank/DDBJ whole genome shotgun (WGS) entry which is preliminary data.</text>
</comment>
<dbReference type="EMBL" id="MU277161">
    <property type="protein sequence ID" value="KAI0037266.1"/>
    <property type="molecule type" value="Genomic_DNA"/>
</dbReference>
<evidence type="ECO:0000313" key="2">
    <source>
        <dbReference type="Proteomes" id="UP000814033"/>
    </source>
</evidence>
<reference evidence="1" key="2">
    <citation type="journal article" date="2022" name="New Phytol.">
        <title>Evolutionary transition to the ectomycorrhizal habit in the genomes of a hyperdiverse lineage of mushroom-forming fungi.</title>
        <authorList>
            <person name="Looney B."/>
            <person name="Miyauchi S."/>
            <person name="Morin E."/>
            <person name="Drula E."/>
            <person name="Courty P.E."/>
            <person name="Kohler A."/>
            <person name="Kuo A."/>
            <person name="LaButti K."/>
            <person name="Pangilinan J."/>
            <person name="Lipzen A."/>
            <person name="Riley R."/>
            <person name="Andreopoulos W."/>
            <person name="He G."/>
            <person name="Johnson J."/>
            <person name="Nolan M."/>
            <person name="Tritt A."/>
            <person name="Barry K.W."/>
            <person name="Grigoriev I.V."/>
            <person name="Nagy L.G."/>
            <person name="Hibbett D."/>
            <person name="Henrissat B."/>
            <person name="Matheny P.B."/>
            <person name="Labbe J."/>
            <person name="Martin F.M."/>
        </authorList>
    </citation>
    <scope>NUCLEOTIDE SEQUENCE</scope>
    <source>
        <strain evidence="1">FP105234-sp</strain>
    </source>
</reference>
<gene>
    <name evidence="1" type="ORF">FA95DRAFT_1578944</name>
</gene>
<evidence type="ECO:0000313" key="1">
    <source>
        <dbReference type="EMBL" id="KAI0037266.1"/>
    </source>
</evidence>
<sequence>ITSVAWHPRFNYAILAGDSKGDIHIRLLHKSSAVGATILLSFRQVADERTVHCFAFDAGVNVAVGFGNQVDVYKMGTLSEWTKVQSFRNPDKFPELDSEELEPPQARSLHFLGDGAILVATYLEHGIIAWNVASGEVIWRFTPRSCRIYHGTKESSGASVILPRQKMIAATNLYDGIDWYSLEETNASRYIKTTHIDIKDNYPLHISSVQDGDYVLAGGSENACVISTETFRTAQQLEVPGKQGPYLVQAV</sequence>
<protein>
    <submittedName>
        <fullName evidence="1">Uncharacterized protein</fullName>
    </submittedName>
</protein>
<accession>A0ACB8R0V9</accession>
<feature type="non-terminal residue" evidence="1">
    <location>
        <position position="251"/>
    </location>
</feature>
<organism evidence="1 2">
    <name type="scientific">Auriscalpium vulgare</name>
    <dbReference type="NCBI Taxonomy" id="40419"/>
    <lineage>
        <taxon>Eukaryota</taxon>
        <taxon>Fungi</taxon>
        <taxon>Dikarya</taxon>
        <taxon>Basidiomycota</taxon>
        <taxon>Agaricomycotina</taxon>
        <taxon>Agaricomycetes</taxon>
        <taxon>Russulales</taxon>
        <taxon>Auriscalpiaceae</taxon>
        <taxon>Auriscalpium</taxon>
    </lineage>
</organism>
<dbReference type="Proteomes" id="UP000814033">
    <property type="component" value="Unassembled WGS sequence"/>
</dbReference>
<keyword evidence="2" id="KW-1185">Reference proteome</keyword>
<name>A0ACB8R0V9_9AGAM</name>
<reference evidence="1" key="1">
    <citation type="submission" date="2021-02" db="EMBL/GenBank/DDBJ databases">
        <authorList>
            <consortium name="DOE Joint Genome Institute"/>
            <person name="Ahrendt S."/>
            <person name="Looney B.P."/>
            <person name="Miyauchi S."/>
            <person name="Morin E."/>
            <person name="Drula E."/>
            <person name="Courty P.E."/>
            <person name="Chicoki N."/>
            <person name="Fauchery L."/>
            <person name="Kohler A."/>
            <person name="Kuo A."/>
            <person name="Labutti K."/>
            <person name="Pangilinan J."/>
            <person name="Lipzen A."/>
            <person name="Riley R."/>
            <person name="Andreopoulos W."/>
            <person name="He G."/>
            <person name="Johnson J."/>
            <person name="Barry K.W."/>
            <person name="Grigoriev I.V."/>
            <person name="Nagy L."/>
            <person name="Hibbett D."/>
            <person name="Henrissat B."/>
            <person name="Matheny P.B."/>
            <person name="Labbe J."/>
            <person name="Martin F."/>
        </authorList>
    </citation>
    <scope>NUCLEOTIDE SEQUENCE</scope>
    <source>
        <strain evidence="1">FP105234-sp</strain>
    </source>
</reference>
<proteinExistence type="predicted"/>
<feature type="non-terminal residue" evidence="1">
    <location>
        <position position="1"/>
    </location>
</feature>